<name>A0AAD8A2G6_DIPPU</name>
<dbReference type="Pfam" id="PF00086">
    <property type="entry name" value="Thyroglobulin_1"/>
    <property type="match status" value="1"/>
</dbReference>
<accession>A0AAD8A2G6</accession>
<keyword evidence="6" id="KW-1185">Reference proteome</keyword>
<dbReference type="Proteomes" id="UP001233999">
    <property type="component" value="Unassembled WGS sequence"/>
</dbReference>
<comment type="caution">
    <text evidence="5">The sequence shown here is derived from an EMBL/GenBank/DDBJ whole genome shotgun (WGS) entry which is preliminary data.</text>
</comment>
<comment type="caution">
    <text evidence="2">Lacks conserved residue(s) required for the propagation of feature annotation.</text>
</comment>
<dbReference type="SUPFAM" id="SSF57610">
    <property type="entry name" value="Thyroglobulin type-1 domain"/>
    <property type="match status" value="1"/>
</dbReference>
<evidence type="ECO:0000259" key="4">
    <source>
        <dbReference type="PROSITE" id="PS51162"/>
    </source>
</evidence>
<reference evidence="5" key="2">
    <citation type="submission" date="2023-05" db="EMBL/GenBank/DDBJ databases">
        <authorList>
            <person name="Fouks B."/>
        </authorList>
    </citation>
    <scope>NUCLEOTIDE SEQUENCE</scope>
    <source>
        <strain evidence="5">Stay&amp;Tobe</strain>
        <tissue evidence="5">Testes</tissue>
    </source>
</reference>
<feature type="signal peptide" evidence="3">
    <location>
        <begin position="1"/>
        <end position="15"/>
    </location>
</feature>
<protein>
    <recommendedName>
        <fullName evidence="4">Thyroglobulin type-1 domain-containing protein</fullName>
    </recommendedName>
</protein>
<dbReference type="PROSITE" id="PS51162">
    <property type="entry name" value="THYROGLOBULIN_1_2"/>
    <property type="match status" value="1"/>
</dbReference>
<dbReference type="InterPro" id="IPR036857">
    <property type="entry name" value="Thyroglobulin_1_sf"/>
</dbReference>
<evidence type="ECO:0000256" key="1">
    <source>
        <dbReference type="ARBA" id="ARBA00023157"/>
    </source>
</evidence>
<evidence type="ECO:0000313" key="5">
    <source>
        <dbReference type="EMBL" id="KAJ9591279.1"/>
    </source>
</evidence>
<gene>
    <name evidence="5" type="ORF">L9F63_002182</name>
</gene>
<proteinExistence type="predicted"/>
<dbReference type="AlphaFoldDB" id="A0AAD8A2G6"/>
<evidence type="ECO:0000256" key="3">
    <source>
        <dbReference type="SAM" id="SignalP"/>
    </source>
</evidence>
<feature type="domain" description="Thyroglobulin type-1" evidence="4">
    <location>
        <begin position="118"/>
        <end position="176"/>
    </location>
</feature>
<sequence length="200" mass="22280">MNWQYLLLLITIVSCYPKLPCVTSDGNCPDYLECAIKAPEDCNEGYFKPNISDCGCCPACIKYLERGEDCHGINIPPLYECGNDLVCSQRTGTCVPPSAESPLIEEALYSSKESKFSQNNCLEANQSTIGYHPKCTKDGSFTPKQCQDDLCFCVTVEGKPITRYKIPVKQAEQMECVCARVEAERNSGRMCDEFGNYKTI</sequence>
<organism evidence="5 6">
    <name type="scientific">Diploptera punctata</name>
    <name type="common">Pacific beetle cockroach</name>
    <dbReference type="NCBI Taxonomy" id="6984"/>
    <lineage>
        <taxon>Eukaryota</taxon>
        <taxon>Metazoa</taxon>
        <taxon>Ecdysozoa</taxon>
        <taxon>Arthropoda</taxon>
        <taxon>Hexapoda</taxon>
        <taxon>Insecta</taxon>
        <taxon>Pterygota</taxon>
        <taxon>Neoptera</taxon>
        <taxon>Polyneoptera</taxon>
        <taxon>Dictyoptera</taxon>
        <taxon>Blattodea</taxon>
        <taxon>Blaberoidea</taxon>
        <taxon>Blaberidae</taxon>
        <taxon>Diplopterinae</taxon>
        <taxon>Diploptera</taxon>
    </lineage>
</organism>
<feature type="chain" id="PRO_5041907520" description="Thyroglobulin type-1 domain-containing protein" evidence="3">
    <location>
        <begin position="16"/>
        <end position="200"/>
    </location>
</feature>
<keyword evidence="3" id="KW-0732">Signal</keyword>
<dbReference type="PROSITE" id="PS00484">
    <property type="entry name" value="THYROGLOBULIN_1_1"/>
    <property type="match status" value="1"/>
</dbReference>
<dbReference type="InterPro" id="IPR000716">
    <property type="entry name" value="Thyroglobulin_1"/>
</dbReference>
<dbReference type="Gene3D" id="4.10.800.10">
    <property type="entry name" value="Thyroglobulin type-1"/>
    <property type="match status" value="1"/>
</dbReference>
<dbReference type="EMBL" id="JASPKZ010003877">
    <property type="protein sequence ID" value="KAJ9591279.1"/>
    <property type="molecule type" value="Genomic_DNA"/>
</dbReference>
<keyword evidence="1" id="KW-1015">Disulfide bond</keyword>
<evidence type="ECO:0000256" key="2">
    <source>
        <dbReference type="PROSITE-ProRule" id="PRU00500"/>
    </source>
</evidence>
<reference evidence="5" key="1">
    <citation type="journal article" date="2023" name="IScience">
        <title>Live-bearing cockroach genome reveals convergent evolutionary mechanisms linked to viviparity in insects and beyond.</title>
        <authorList>
            <person name="Fouks B."/>
            <person name="Harrison M.C."/>
            <person name="Mikhailova A.A."/>
            <person name="Marchal E."/>
            <person name="English S."/>
            <person name="Carruthers M."/>
            <person name="Jennings E.C."/>
            <person name="Chiamaka E.L."/>
            <person name="Frigard R.A."/>
            <person name="Pippel M."/>
            <person name="Attardo G.M."/>
            <person name="Benoit J.B."/>
            <person name="Bornberg-Bauer E."/>
            <person name="Tobe S.S."/>
        </authorList>
    </citation>
    <scope>NUCLEOTIDE SEQUENCE</scope>
    <source>
        <strain evidence="5">Stay&amp;Tobe</strain>
    </source>
</reference>
<evidence type="ECO:0000313" key="6">
    <source>
        <dbReference type="Proteomes" id="UP001233999"/>
    </source>
</evidence>